<evidence type="ECO:0008006" key="4">
    <source>
        <dbReference type="Google" id="ProtNLM"/>
    </source>
</evidence>
<sequence length="274" mass="29804">MEDTCRQVQVRCSWSSSAHLGVCVTLRLREPACGMAFTGAGLLPMESVEGVSALLAAPLLLGSCGGVLVAEELWNDHKKLFFFPFSSAATCTNCPLEVHQRSTLCQYKAVLDRNPRTCPFSVDLRCRPCEGDGPIGRVLRSCRDSIDRRVLKAMKRSVATLLPDLTASSRSSHHPVASWSRPVATLTGHRVPVLERFGLCCLEPGCIVLYLGWLLVLVVTMCCAMCLFVRFVRHFTSLFGVGGIEHSASGTLCVGLCLVALPLLLWGGYFALSK</sequence>
<evidence type="ECO:0000256" key="1">
    <source>
        <dbReference type="SAM" id="Phobius"/>
    </source>
</evidence>
<protein>
    <recommendedName>
        <fullName evidence="4">Transmembrane protein</fullName>
    </recommendedName>
</protein>
<feature type="transmembrane region" description="Helical" evidence="1">
    <location>
        <begin position="207"/>
        <end position="229"/>
    </location>
</feature>
<keyword evidence="1" id="KW-0812">Transmembrane</keyword>
<accession>A0A843VA78</accession>
<proteinExistence type="predicted"/>
<reference evidence="2" key="1">
    <citation type="submission" date="2017-07" db="EMBL/GenBank/DDBJ databases">
        <title>Taro Niue Genome Assembly and Annotation.</title>
        <authorList>
            <person name="Atibalentja N."/>
            <person name="Keating K."/>
            <person name="Fields C.J."/>
        </authorList>
    </citation>
    <scope>NUCLEOTIDE SEQUENCE</scope>
    <source>
        <strain evidence="2">Niue_2</strain>
        <tissue evidence="2">Leaf</tissue>
    </source>
</reference>
<gene>
    <name evidence="2" type="ORF">Taro_025963</name>
</gene>
<evidence type="ECO:0000313" key="2">
    <source>
        <dbReference type="EMBL" id="MQL93321.1"/>
    </source>
</evidence>
<dbReference type="EMBL" id="NMUH01001548">
    <property type="protein sequence ID" value="MQL93321.1"/>
    <property type="molecule type" value="Genomic_DNA"/>
</dbReference>
<evidence type="ECO:0000313" key="3">
    <source>
        <dbReference type="Proteomes" id="UP000652761"/>
    </source>
</evidence>
<dbReference type="Proteomes" id="UP000652761">
    <property type="component" value="Unassembled WGS sequence"/>
</dbReference>
<dbReference type="AlphaFoldDB" id="A0A843VA78"/>
<keyword evidence="1" id="KW-1133">Transmembrane helix</keyword>
<keyword evidence="3" id="KW-1185">Reference proteome</keyword>
<keyword evidence="1" id="KW-0472">Membrane</keyword>
<organism evidence="2 3">
    <name type="scientific">Colocasia esculenta</name>
    <name type="common">Wild taro</name>
    <name type="synonym">Arum esculentum</name>
    <dbReference type="NCBI Taxonomy" id="4460"/>
    <lineage>
        <taxon>Eukaryota</taxon>
        <taxon>Viridiplantae</taxon>
        <taxon>Streptophyta</taxon>
        <taxon>Embryophyta</taxon>
        <taxon>Tracheophyta</taxon>
        <taxon>Spermatophyta</taxon>
        <taxon>Magnoliopsida</taxon>
        <taxon>Liliopsida</taxon>
        <taxon>Araceae</taxon>
        <taxon>Aroideae</taxon>
        <taxon>Colocasieae</taxon>
        <taxon>Colocasia</taxon>
    </lineage>
</organism>
<feature type="transmembrane region" description="Helical" evidence="1">
    <location>
        <begin position="250"/>
        <end position="272"/>
    </location>
</feature>
<name>A0A843VA78_COLES</name>
<comment type="caution">
    <text evidence="2">The sequence shown here is derived from an EMBL/GenBank/DDBJ whole genome shotgun (WGS) entry which is preliminary data.</text>
</comment>